<feature type="region of interest" description="Disordered" evidence="1">
    <location>
        <begin position="1"/>
        <end position="23"/>
    </location>
</feature>
<feature type="region of interest" description="Disordered" evidence="1">
    <location>
        <begin position="81"/>
        <end position="105"/>
    </location>
</feature>
<feature type="compositionally biased region" description="Low complexity" evidence="1">
    <location>
        <begin position="196"/>
        <end position="208"/>
    </location>
</feature>
<protein>
    <submittedName>
        <fullName evidence="2">Uncharacterized protein</fullName>
    </submittedName>
</protein>
<name>Q94LP6_ORYSJ</name>
<evidence type="ECO:0000256" key="1">
    <source>
        <dbReference type="SAM" id="MobiDB-lite"/>
    </source>
</evidence>
<feature type="region of interest" description="Disordered" evidence="1">
    <location>
        <begin position="196"/>
        <end position="226"/>
    </location>
</feature>
<evidence type="ECO:0000313" key="3">
    <source>
        <dbReference type="Proteomes" id="UP000000763"/>
    </source>
</evidence>
<dbReference type="AlphaFoldDB" id="Q94LP6"/>
<gene>
    <name evidence="2" type="primary">OSJNBa0010C11.21</name>
</gene>
<reference evidence="3" key="2">
    <citation type="journal article" date="2008" name="Nucleic Acids Res.">
        <title>The rice annotation project database (RAP-DB): 2008 update.</title>
        <authorList>
            <consortium name="The rice annotation project (RAP)"/>
        </authorList>
    </citation>
    <scope>GENOME REANNOTATION</scope>
    <source>
        <strain evidence="3">cv. Nipponbare</strain>
    </source>
</reference>
<dbReference type="EMBL" id="AC069300">
    <property type="protein sequence ID" value="AAK55461.1"/>
    <property type="molecule type" value="Genomic_DNA"/>
</dbReference>
<organism evidence="2 3">
    <name type="scientific">Oryza sativa subsp. japonica</name>
    <name type="common">Rice</name>
    <dbReference type="NCBI Taxonomy" id="39947"/>
    <lineage>
        <taxon>Eukaryota</taxon>
        <taxon>Viridiplantae</taxon>
        <taxon>Streptophyta</taxon>
        <taxon>Embryophyta</taxon>
        <taxon>Tracheophyta</taxon>
        <taxon>Spermatophyta</taxon>
        <taxon>Magnoliopsida</taxon>
        <taxon>Liliopsida</taxon>
        <taxon>Poales</taxon>
        <taxon>Poaceae</taxon>
        <taxon>BOP clade</taxon>
        <taxon>Oryzoideae</taxon>
        <taxon>Oryzeae</taxon>
        <taxon>Oryzinae</taxon>
        <taxon>Oryza</taxon>
        <taxon>Oryza sativa</taxon>
    </lineage>
</organism>
<feature type="compositionally biased region" description="Basic and acidic residues" evidence="1">
    <location>
        <begin position="216"/>
        <end position="226"/>
    </location>
</feature>
<accession>Q94LP6</accession>
<evidence type="ECO:0000313" key="2">
    <source>
        <dbReference type="EMBL" id="AAK55461.1"/>
    </source>
</evidence>
<proteinExistence type="predicted"/>
<sequence>MEKSGRRPSLSCARSPPPSAEGSAAISCWVSMGHGERIDGFLHRALLHCDVVGRRAGEWTTRAGLRRRRTTTTRGICRARADGREERKRKKSKRENAERRSSALAPQPRPWMKSFLLTGSASAARCTVVIVAGVVFAASRLSPLPPARWPPHPPTRTAAFEDAEVGIDVVRSHGHGGAASAAGLVPFSPLVSLPPAAASRPFSPPATALSPPPVNWREEREEREER</sequence>
<dbReference type="Proteomes" id="UP000000763">
    <property type="component" value="Chromosome 10"/>
</dbReference>
<reference evidence="3" key="1">
    <citation type="journal article" date="2005" name="Nature">
        <title>The map-based sequence of the rice genome.</title>
        <authorList>
            <consortium name="International rice genome sequencing project (IRGSP)"/>
            <person name="Matsumoto T."/>
            <person name="Wu J."/>
            <person name="Kanamori H."/>
            <person name="Katayose Y."/>
            <person name="Fujisawa M."/>
            <person name="Namiki N."/>
            <person name="Mizuno H."/>
            <person name="Yamamoto K."/>
            <person name="Antonio B.A."/>
            <person name="Baba T."/>
            <person name="Sakata K."/>
            <person name="Nagamura Y."/>
            <person name="Aoki H."/>
            <person name="Arikawa K."/>
            <person name="Arita K."/>
            <person name="Bito T."/>
            <person name="Chiden Y."/>
            <person name="Fujitsuka N."/>
            <person name="Fukunaka R."/>
            <person name="Hamada M."/>
            <person name="Harada C."/>
            <person name="Hayashi A."/>
            <person name="Hijishita S."/>
            <person name="Honda M."/>
            <person name="Hosokawa S."/>
            <person name="Ichikawa Y."/>
            <person name="Idonuma A."/>
            <person name="Iijima M."/>
            <person name="Ikeda M."/>
            <person name="Ikeno M."/>
            <person name="Ito K."/>
            <person name="Ito S."/>
            <person name="Ito T."/>
            <person name="Ito Y."/>
            <person name="Ito Y."/>
            <person name="Iwabuchi A."/>
            <person name="Kamiya K."/>
            <person name="Karasawa W."/>
            <person name="Kurita K."/>
            <person name="Katagiri S."/>
            <person name="Kikuta A."/>
            <person name="Kobayashi H."/>
            <person name="Kobayashi N."/>
            <person name="Machita K."/>
            <person name="Maehara T."/>
            <person name="Masukawa M."/>
            <person name="Mizubayashi T."/>
            <person name="Mukai Y."/>
            <person name="Nagasaki H."/>
            <person name="Nagata Y."/>
            <person name="Naito S."/>
            <person name="Nakashima M."/>
            <person name="Nakama Y."/>
            <person name="Nakamichi Y."/>
            <person name="Nakamura M."/>
            <person name="Meguro A."/>
            <person name="Negishi M."/>
            <person name="Ohta I."/>
            <person name="Ohta T."/>
            <person name="Okamoto M."/>
            <person name="Ono N."/>
            <person name="Saji S."/>
            <person name="Sakaguchi M."/>
            <person name="Sakai K."/>
            <person name="Shibata M."/>
            <person name="Shimokawa T."/>
            <person name="Song J."/>
            <person name="Takazaki Y."/>
            <person name="Terasawa K."/>
            <person name="Tsugane M."/>
            <person name="Tsuji K."/>
            <person name="Ueda S."/>
            <person name="Waki K."/>
            <person name="Yamagata H."/>
            <person name="Yamamoto M."/>
            <person name="Yamamoto S."/>
            <person name="Yamane H."/>
            <person name="Yoshiki S."/>
            <person name="Yoshihara R."/>
            <person name="Yukawa K."/>
            <person name="Zhong H."/>
            <person name="Yano M."/>
            <person name="Yuan Q."/>
            <person name="Ouyang S."/>
            <person name="Liu J."/>
            <person name="Jones K.M."/>
            <person name="Gansberger K."/>
            <person name="Moffat K."/>
            <person name="Hill J."/>
            <person name="Bera J."/>
            <person name="Fadrosh D."/>
            <person name="Jin S."/>
            <person name="Johri S."/>
            <person name="Kim M."/>
            <person name="Overton L."/>
            <person name="Reardon M."/>
            <person name="Tsitrin T."/>
            <person name="Vuong H."/>
            <person name="Weaver B."/>
            <person name="Ciecko A."/>
            <person name="Tallon L."/>
            <person name="Jackson J."/>
            <person name="Pai G."/>
            <person name="Aken S.V."/>
            <person name="Utterback T."/>
            <person name="Reidmuller S."/>
            <person name="Feldblyum T."/>
            <person name="Hsiao J."/>
            <person name="Zismann V."/>
            <person name="Iobst S."/>
            <person name="de Vazeille A.R."/>
            <person name="Buell C.R."/>
            <person name="Ying K."/>
            <person name="Li Y."/>
            <person name="Lu T."/>
            <person name="Huang Y."/>
            <person name="Zhao Q."/>
            <person name="Feng Q."/>
            <person name="Zhang L."/>
            <person name="Zhu J."/>
            <person name="Weng Q."/>
            <person name="Mu J."/>
            <person name="Lu Y."/>
            <person name="Fan D."/>
            <person name="Liu Y."/>
            <person name="Guan J."/>
            <person name="Zhang Y."/>
            <person name="Yu S."/>
            <person name="Liu X."/>
            <person name="Zhang Y."/>
            <person name="Hong G."/>
            <person name="Han B."/>
            <person name="Choisne N."/>
            <person name="Demange N."/>
            <person name="Orjeda G."/>
            <person name="Samain S."/>
            <person name="Cattolico L."/>
            <person name="Pelletier E."/>
            <person name="Couloux A."/>
            <person name="Segurens B."/>
            <person name="Wincker P."/>
            <person name="D'Hont A."/>
            <person name="Scarpelli C."/>
            <person name="Weissenbach J."/>
            <person name="Salanoubat M."/>
            <person name="Quetier F."/>
            <person name="Yu Y."/>
            <person name="Kim H.R."/>
            <person name="Rambo T."/>
            <person name="Currie J."/>
            <person name="Collura K."/>
            <person name="Luo M."/>
            <person name="Yang T."/>
            <person name="Ammiraju J.S.S."/>
            <person name="Engler F."/>
            <person name="Soderlund C."/>
            <person name="Wing R.A."/>
            <person name="Palmer L.E."/>
            <person name="de la Bastide M."/>
            <person name="Spiegel L."/>
            <person name="Nascimento L."/>
            <person name="Zutavern T."/>
            <person name="O'Shaughnessy A."/>
            <person name="Dike S."/>
            <person name="Dedhia N."/>
            <person name="Preston R."/>
            <person name="Balija V."/>
            <person name="McCombie W.R."/>
            <person name="Chow T."/>
            <person name="Chen H."/>
            <person name="Chung M."/>
            <person name="Chen C."/>
            <person name="Shaw J."/>
            <person name="Wu H."/>
            <person name="Hsiao K."/>
            <person name="Chao Y."/>
            <person name="Chu M."/>
            <person name="Cheng C."/>
            <person name="Hour A."/>
            <person name="Lee P."/>
            <person name="Lin S."/>
            <person name="Lin Y."/>
            <person name="Liou J."/>
            <person name="Liu S."/>
            <person name="Hsing Y."/>
            <person name="Raghuvanshi S."/>
            <person name="Mohanty A."/>
            <person name="Bharti A.K."/>
            <person name="Gaur A."/>
            <person name="Gupta V."/>
            <person name="Kumar D."/>
            <person name="Ravi V."/>
            <person name="Vij S."/>
            <person name="Kapur A."/>
            <person name="Khurana P."/>
            <person name="Khurana P."/>
            <person name="Khurana J.P."/>
            <person name="Tyagi A.K."/>
            <person name="Gaikwad K."/>
            <person name="Singh A."/>
            <person name="Dalal V."/>
            <person name="Srivastava S."/>
            <person name="Dixit A."/>
            <person name="Pal A.K."/>
            <person name="Ghazi I.A."/>
            <person name="Yadav M."/>
            <person name="Pandit A."/>
            <person name="Bhargava A."/>
            <person name="Sureshbabu K."/>
            <person name="Batra K."/>
            <person name="Sharma T.R."/>
            <person name="Mohapatra T."/>
            <person name="Singh N.K."/>
            <person name="Messing J."/>
            <person name="Nelson A.B."/>
            <person name="Fuks G."/>
            <person name="Kavchok S."/>
            <person name="Keizer G."/>
            <person name="Linton E."/>
            <person name="Llaca V."/>
            <person name="Song R."/>
            <person name="Tanyolac B."/>
            <person name="Young S."/>
            <person name="Ho-Il K."/>
            <person name="Hahn J.H."/>
            <person name="Sangsakoo G."/>
            <person name="Vanavichit A."/>
            <person name="de Mattos Luiz.A.T."/>
            <person name="Zimmer P.D."/>
            <person name="Malone G."/>
            <person name="Dellagostin O."/>
            <person name="de Oliveira A.C."/>
            <person name="Bevan M."/>
            <person name="Bancroft I."/>
            <person name="Minx P."/>
            <person name="Cordum H."/>
            <person name="Wilson R."/>
            <person name="Cheng Z."/>
            <person name="Jin W."/>
            <person name="Jiang J."/>
            <person name="Leong S.A."/>
            <person name="Iwama H."/>
            <person name="Gojobori T."/>
            <person name="Itoh T."/>
            <person name="Niimura Y."/>
            <person name="Fujii Y."/>
            <person name="Habara T."/>
            <person name="Sakai H."/>
            <person name="Sato Y."/>
            <person name="Wilson G."/>
            <person name="Kumar K."/>
            <person name="McCouch S."/>
            <person name="Juretic N."/>
            <person name="Hoen D."/>
            <person name="Wright S."/>
            <person name="Bruskiewich R."/>
            <person name="Bureau T."/>
            <person name="Miyao A."/>
            <person name="Hirochika H."/>
            <person name="Nishikawa T."/>
            <person name="Kadowaki K."/>
            <person name="Sugiura M."/>
            <person name="Burr B."/>
            <person name="Sasaki T."/>
        </authorList>
    </citation>
    <scope>NUCLEOTIDE SEQUENCE [LARGE SCALE GENOMIC DNA]</scope>
    <source>
        <strain evidence="3">cv. Nipponbare</strain>
    </source>
</reference>